<evidence type="ECO:0000256" key="2">
    <source>
        <dbReference type="ARBA" id="ARBA00004316"/>
    </source>
</evidence>
<organism evidence="8 9">
    <name type="scientific">Adineta steineri</name>
    <dbReference type="NCBI Taxonomy" id="433720"/>
    <lineage>
        <taxon>Eukaryota</taxon>
        <taxon>Metazoa</taxon>
        <taxon>Spiralia</taxon>
        <taxon>Gnathifera</taxon>
        <taxon>Rotifera</taxon>
        <taxon>Eurotatoria</taxon>
        <taxon>Bdelloidea</taxon>
        <taxon>Adinetida</taxon>
        <taxon>Adinetidae</taxon>
        <taxon>Adineta</taxon>
    </lineage>
</organism>
<feature type="region of interest" description="Disordered" evidence="7">
    <location>
        <begin position="110"/>
        <end position="153"/>
    </location>
</feature>
<keyword evidence="4" id="KW-0677">Repeat</keyword>
<accession>A0A820JM27</accession>
<name>A0A820JM27_9BILA</name>
<evidence type="ECO:0000256" key="7">
    <source>
        <dbReference type="SAM" id="MobiDB-lite"/>
    </source>
</evidence>
<keyword evidence="6" id="KW-0966">Cell projection</keyword>
<evidence type="ECO:0000313" key="9">
    <source>
        <dbReference type="Proteomes" id="UP000663868"/>
    </source>
</evidence>
<comment type="caution">
    <text evidence="8">The sequence shown here is derived from an EMBL/GenBank/DDBJ whole genome shotgun (WGS) entry which is preliminary data.</text>
</comment>
<comment type="subcellular location">
    <subcellularLocation>
        <location evidence="2">Cell projection</location>
    </subcellularLocation>
    <subcellularLocation>
        <location evidence="1">Cytoplasm</location>
        <location evidence="1">Cytoskeleton</location>
    </subcellularLocation>
</comment>
<dbReference type="GO" id="GO:0000146">
    <property type="term" value="F:microfilament motor activity"/>
    <property type="evidence" value="ECO:0007669"/>
    <property type="project" value="TreeGrafter"/>
</dbReference>
<dbReference type="GO" id="GO:0004674">
    <property type="term" value="F:protein serine/threonine kinase activity"/>
    <property type="evidence" value="ECO:0007669"/>
    <property type="project" value="TreeGrafter"/>
</dbReference>
<dbReference type="SUPFAM" id="SSF52540">
    <property type="entry name" value="P-loop containing nucleoside triphosphate hydrolases"/>
    <property type="match status" value="1"/>
</dbReference>
<dbReference type="GO" id="GO:0042995">
    <property type="term" value="C:cell projection"/>
    <property type="evidence" value="ECO:0007669"/>
    <property type="project" value="UniProtKB-SubCell"/>
</dbReference>
<feature type="non-terminal residue" evidence="8">
    <location>
        <position position="1"/>
    </location>
</feature>
<dbReference type="AlphaFoldDB" id="A0A820JM27"/>
<dbReference type="InterPro" id="IPR052409">
    <property type="entry name" value="Myosin-III_kinase_activity"/>
</dbReference>
<proteinExistence type="predicted"/>
<gene>
    <name evidence="8" type="ORF">KXQ929_LOCUS47107</name>
</gene>
<dbReference type="Gene3D" id="1.20.5.4820">
    <property type="match status" value="1"/>
</dbReference>
<dbReference type="EMBL" id="CAJOBB010016551">
    <property type="protein sequence ID" value="CAF4329827.1"/>
    <property type="molecule type" value="Genomic_DNA"/>
</dbReference>
<dbReference type="GO" id="GO:0005856">
    <property type="term" value="C:cytoskeleton"/>
    <property type="evidence" value="ECO:0007669"/>
    <property type="project" value="UniProtKB-SubCell"/>
</dbReference>
<evidence type="ECO:0000256" key="3">
    <source>
        <dbReference type="ARBA" id="ARBA00022490"/>
    </source>
</evidence>
<dbReference type="PANTHER" id="PTHR46256">
    <property type="entry name" value="AGAP011099-PA"/>
    <property type="match status" value="1"/>
</dbReference>
<feature type="compositionally biased region" description="Polar residues" evidence="7">
    <location>
        <begin position="114"/>
        <end position="124"/>
    </location>
</feature>
<evidence type="ECO:0000256" key="6">
    <source>
        <dbReference type="ARBA" id="ARBA00023273"/>
    </source>
</evidence>
<dbReference type="PANTHER" id="PTHR46256:SF3">
    <property type="entry name" value="MYOSIN MOTOR DOMAIN-CONTAINING PROTEIN"/>
    <property type="match status" value="1"/>
</dbReference>
<dbReference type="Proteomes" id="UP000663868">
    <property type="component" value="Unassembled WGS sequence"/>
</dbReference>
<feature type="non-terminal residue" evidence="8">
    <location>
        <position position="248"/>
    </location>
</feature>
<evidence type="ECO:0000256" key="4">
    <source>
        <dbReference type="ARBA" id="ARBA00022737"/>
    </source>
</evidence>
<dbReference type="InterPro" id="IPR027417">
    <property type="entry name" value="P-loop_NTPase"/>
</dbReference>
<sequence>YKFICYSQSSSIRIDAITCEKILQYLSFTDYVIGKSKIFLKLEHLEILNQYYEQYLSHIIKCQKIVRGFLLRQKLLRQAKQNANERQNFLNQIYLIGKKTMDKLTALPKIPPKNIQQTSSSSGHFLQKRKKDSKKPTSSTSIPNETIPMSEQEHKDMLKVAKKLQLIEKDELDELDSTHHQTTSNDFKPTLERLSEREVRILVQEEFTPGTIMSRKQQIQQKKIPMEANIESGSGLPCTTTIIQSPSK</sequence>
<evidence type="ECO:0000256" key="5">
    <source>
        <dbReference type="ARBA" id="ARBA00023212"/>
    </source>
</evidence>
<evidence type="ECO:0000256" key="1">
    <source>
        <dbReference type="ARBA" id="ARBA00004245"/>
    </source>
</evidence>
<evidence type="ECO:0000313" key="8">
    <source>
        <dbReference type="EMBL" id="CAF4329827.1"/>
    </source>
</evidence>
<keyword evidence="5" id="KW-0206">Cytoskeleton</keyword>
<reference evidence="8" key="1">
    <citation type="submission" date="2021-02" db="EMBL/GenBank/DDBJ databases">
        <authorList>
            <person name="Nowell W R."/>
        </authorList>
    </citation>
    <scope>NUCLEOTIDE SEQUENCE</scope>
</reference>
<keyword evidence="3" id="KW-0963">Cytoplasm</keyword>
<protein>
    <submittedName>
        <fullName evidence="8">Uncharacterized protein</fullName>
    </submittedName>
</protein>
<dbReference type="GO" id="GO:0030832">
    <property type="term" value="P:regulation of actin filament length"/>
    <property type="evidence" value="ECO:0007669"/>
    <property type="project" value="TreeGrafter"/>
</dbReference>